<comment type="caution">
    <text evidence="1">The sequence shown here is derived from an EMBL/GenBank/DDBJ whole genome shotgun (WGS) entry which is preliminary data.</text>
</comment>
<keyword evidence="2" id="KW-1185">Reference proteome</keyword>
<proteinExistence type="predicted"/>
<gene>
    <name evidence="1" type="ORF">ENE74_06025</name>
</gene>
<reference evidence="1 2" key="1">
    <citation type="submission" date="2019-01" db="EMBL/GenBank/DDBJ databases">
        <authorList>
            <person name="Chen W.-M."/>
        </authorList>
    </citation>
    <scope>NUCLEOTIDE SEQUENCE [LARGE SCALE GENOMIC DNA]</scope>
    <source>
        <strain evidence="1 2">TLA-22</strain>
    </source>
</reference>
<evidence type="ECO:0000313" key="2">
    <source>
        <dbReference type="Proteomes" id="UP000282977"/>
    </source>
</evidence>
<sequence length="136" mass="15499">MMLAIVVIVATTIMALVIGIAASKRHEEDRKLLIQQTLNIFAARPQERGLLWCIHPILAGSGRAISTQWLLRGQSFGRRETCRTIIRLHEPKFYGPNAIVKFNFDCGPVCGSSGYMSFYRRKGQWHLYRRFTLGFG</sequence>
<accession>A0A437J8J7</accession>
<dbReference type="RefSeq" id="WP_127689869.1">
    <property type="nucleotide sequence ID" value="NZ_RZUL01000002.1"/>
</dbReference>
<organism evidence="1 2">
    <name type="scientific">Sphingobium algorifonticola</name>
    <dbReference type="NCBI Taxonomy" id="2008318"/>
    <lineage>
        <taxon>Bacteria</taxon>
        <taxon>Pseudomonadati</taxon>
        <taxon>Pseudomonadota</taxon>
        <taxon>Alphaproteobacteria</taxon>
        <taxon>Sphingomonadales</taxon>
        <taxon>Sphingomonadaceae</taxon>
        <taxon>Sphingobium</taxon>
    </lineage>
</organism>
<evidence type="ECO:0000313" key="1">
    <source>
        <dbReference type="EMBL" id="RVT41827.1"/>
    </source>
</evidence>
<protein>
    <submittedName>
        <fullName evidence="1">Uncharacterized protein</fullName>
    </submittedName>
</protein>
<name>A0A437J8J7_9SPHN</name>
<dbReference type="EMBL" id="RZUL01000002">
    <property type="protein sequence ID" value="RVT41827.1"/>
    <property type="molecule type" value="Genomic_DNA"/>
</dbReference>
<dbReference type="AlphaFoldDB" id="A0A437J8J7"/>
<dbReference type="Proteomes" id="UP000282977">
    <property type="component" value="Unassembled WGS sequence"/>
</dbReference>